<reference evidence="7" key="1">
    <citation type="submission" date="2014-12" db="EMBL/GenBank/DDBJ databases">
        <title>Complete Genome Sequencing of Pandoraea pulmonicola DSM 16583.</title>
        <authorList>
            <person name="Chan K.-G."/>
        </authorList>
    </citation>
    <scope>NUCLEOTIDE SEQUENCE [LARGE SCALE GENOMIC DNA]</scope>
    <source>
        <strain evidence="7">DSM 16583</strain>
    </source>
</reference>
<dbReference type="EMBL" id="UGSJ01000001">
    <property type="protein sequence ID" value="SUA88654.1"/>
    <property type="molecule type" value="Genomic_DNA"/>
</dbReference>
<dbReference type="InterPro" id="IPR058792">
    <property type="entry name" value="Beta-barrel_RND_2"/>
</dbReference>
<feature type="compositionally biased region" description="Low complexity" evidence="1">
    <location>
        <begin position="369"/>
        <end position="386"/>
    </location>
</feature>
<dbReference type="KEGG" id="ppul:RO07_20495"/>
<evidence type="ECO:0000256" key="2">
    <source>
        <dbReference type="SAM" id="Phobius"/>
    </source>
</evidence>
<sequence>MTSPNSPAPSAAPTGGFPGKRLAARGFVVRGVAIVAALAVLGYGVYWWTTARYLESTDDAYVGGDVTVLAPKVPGYIAQVLVTDNQAVRAGDVLVRLDDRDYRAALAKAEGAVAAQQALLANLDATARLQTAVIAQAHASVAAVTADARRAHDDQVRYQDLVAKSAVSVQSAQKADADYKQIVANRDRAQAGATAAERQLDVIATQKQQAQAALAQSIAERDIARLNLEDTVVRAPVDGTVGNRRARTGAYAPAGTQLLSIVPAHGLWVDANFKEGQLARLRPGMPVKIEADVLPGRVFHGRVASLAPATGAQFSVLPPENATGNFTKIVQRVPVRVQLDDADGHLGTLRPGLSVTAEVDARGEGRESPATPATPAAPAAAKVAAR</sequence>
<dbReference type="Gene3D" id="2.40.30.170">
    <property type="match status" value="1"/>
</dbReference>
<dbReference type="InterPro" id="IPR050739">
    <property type="entry name" value="MFP"/>
</dbReference>
<accession>A0AAJ5CYK4</accession>
<dbReference type="SUPFAM" id="SSF111369">
    <property type="entry name" value="HlyD-like secretion proteins"/>
    <property type="match status" value="2"/>
</dbReference>
<keyword evidence="2" id="KW-0472">Membrane</keyword>
<organism evidence="6 8">
    <name type="scientific">Pandoraea pulmonicola</name>
    <dbReference type="NCBI Taxonomy" id="93221"/>
    <lineage>
        <taxon>Bacteria</taxon>
        <taxon>Pseudomonadati</taxon>
        <taxon>Pseudomonadota</taxon>
        <taxon>Betaproteobacteria</taxon>
        <taxon>Burkholderiales</taxon>
        <taxon>Burkholderiaceae</taxon>
        <taxon>Pandoraea</taxon>
    </lineage>
</organism>
<feature type="domain" description="CusB-like beta-barrel" evidence="4">
    <location>
        <begin position="267"/>
        <end position="313"/>
    </location>
</feature>
<dbReference type="PANTHER" id="PTHR30386">
    <property type="entry name" value="MEMBRANE FUSION SUBUNIT OF EMRAB-TOLC MULTIDRUG EFFLUX PUMP"/>
    <property type="match status" value="1"/>
</dbReference>
<dbReference type="InterPro" id="IPR058625">
    <property type="entry name" value="MdtA-like_BSH"/>
</dbReference>
<dbReference type="GO" id="GO:0055085">
    <property type="term" value="P:transmembrane transport"/>
    <property type="evidence" value="ECO:0007669"/>
    <property type="project" value="InterPro"/>
</dbReference>
<evidence type="ECO:0000313" key="6">
    <source>
        <dbReference type="EMBL" id="SUA88654.1"/>
    </source>
</evidence>
<dbReference type="Gene3D" id="1.10.287.470">
    <property type="entry name" value="Helix hairpin bin"/>
    <property type="match status" value="1"/>
</dbReference>
<feature type="transmembrane region" description="Helical" evidence="2">
    <location>
        <begin position="27"/>
        <end position="48"/>
    </location>
</feature>
<keyword evidence="2" id="KW-1133">Transmembrane helix</keyword>
<keyword evidence="7" id="KW-1185">Reference proteome</keyword>
<evidence type="ECO:0000256" key="1">
    <source>
        <dbReference type="SAM" id="MobiDB-lite"/>
    </source>
</evidence>
<keyword evidence="2" id="KW-0812">Transmembrane</keyword>
<reference evidence="6 8" key="3">
    <citation type="submission" date="2018-06" db="EMBL/GenBank/DDBJ databases">
        <authorList>
            <consortium name="Pathogen Informatics"/>
            <person name="Doyle S."/>
        </authorList>
    </citation>
    <scope>NUCLEOTIDE SEQUENCE [LARGE SCALE GENOMIC DNA]</scope>
    <source>
        <strain evidence="6 8">NCTC13159</strain>
    </source>
</reference>
<dbReference type="PANTHER" id="PTHR30386:SF24">
    <property type="entry name" value="MULTIDRUG RESISTANCE EFFLUX PUMP"/>
    <property type="match status" value="1"/>
</dbReference>
<reference evidence="5" key="2">
    <citation type="submission" date="2016-11" db="EMBL/GenBank/DDBJ databases">
        <title>Complete Genome Sequencing of Pandoraea pulmonicola DSM 16583.</title>
        <authorList>
            <person name="Chan K.-G."/>
        </authorList>
    </citation>
    <scope>NUCLEOTIDE SEQUENCE</scope>
    <source>
        <strain evidence="5">DSM 16583</strain>
    </source>
</reference>
<dbReference type="Proteomes" id="UP000254589">
    <property type="component" value="Unassembled WGS sequence"/>
</dbReference>
<dbReference type="EMBL" id="CP010310">
    <property type="protein sequence ID" value="AJC22280.1"/>
    <property type="molecule type" value="Genomic_DNA"/>
</dbReference>
<evidence type="ECO:0000259" key="3">
    <source>
        <dbReference type="Pfam" id="PF25917"/>
    </source>
</evidence>
<dbReference type="Gene3D" id="2.40.50.100">
    <property type="match status" value="1"/>
</dbReference>
<protein>
    <submittedName>
        <fullName evidence="5">Hemolysin D</fullName>
    </submittedName>
    <submittedName>
        <fullName evidence="6">Inner membrane protein yibH</fullName>
    </submittedName>
</protein>
<dbReference type="RefSeq" id="WP_039411024.1">
    <property type="nucleotide sequence ID" value="NZ_CP010310.2"/>
</dbReference>
<feature type="domain" description="Multidrug resistance protein MdtA-like barrel-sandwich hybrid" evidence="3">
    <location>
        <begin position="69"/>
        <end position="262"/>
    </location>
</feature>
<dbReference type="Proteomes" id="UP000035086">
    <property type="component" value="Chromosome"/>
</dbReference>
<evidence type="ECO:0000313" key="7">
    <source>
        <dbReference type="Proteomes" id="UP000035086"/>
    </source>
</evidence>
<dbReference type="AlphaFoldDB" id="A0AAJ5CYK4"/>
<evidence type="ECO:0000313" key="5">
    <source>
        <dbReference type="EMBL" id="AJC22280.1"/>
    </source>
</evidence>
<name>A0AAJ5CYK4_PANPU</name>
<evidence type="ECO:0000313" key="8">
    <source>
        <dbReference type="Proteomes" id="UP000254589"/>
    </source>
</evidence>
<dbReference type="Pfam" id="PF25917">
    <property type="entry name" value="BSH_RND"/>
    <property type="match status" value="1"/>
</dbReference>
<evidence type="ECO:0000259" key="4">
    <source>
        <dbReference type="Pfam" id="PF25954"/>
    </source>
</evidence>
<dbReference type="Pfam" id="PF25954">
    <property type="entry name" value="Beta-barrel_RND_2"/>
    <property type="match status" value="1"/>
</dbReference>
<proteinExistence type="predicted"/>
<gene>
    <name evidence="6" type="primary">yibH_1</name>
    <name evidence="6" type="ORF">NCTC13159_00104</name>
    <name evidence="5" type="ORF">RO07_20495</name>
</gene>
<feature type="region of interest" description="Disordered" evidence="1">
    <location>
        <begin position="359"/>
        <end position="386"/>
    </location>
</feature>